<feature type="transmembrane region" description="Helical" evidence="6">
    <location>
        <begin position="414"/>
        <end position="436"/>
    </location>
</feature>
<evidence type="ECO:0000256" key="1">
    <source>
        <dbReference type="ARBA" id="ARBA00004141"/>
    </source>
</evidence>
<evidence type="ECO:0000313" key="9">
    <source>
        <dbReference type="Proteomes" id="UP000800200"/>
    </source>
</evidence>
<feature type="domain" description="Amino acid transporter transmembrane" evidence="7">
    <location>
        <begin position="46"/>
        <end position="436"/>
    </location>
</feature>
<comment type="subcellular location">
    <subcellularLocation>
        <location evidence="1">Membrane</location>
        <topology evidence="1">Multi-pass membrane protein</topology>
    </subcellularLocation>
</comment>
<dbReference type="Proteomes" id="UP000800200">
    <property type="component" value="Unassembled WGS sequence"/>
</dbReference>
<feature type="transmembrane region" description="Helical" evidence="6">
    <location>
        <begin position="260"/>
        <end position="282"/>
    </location>
</feature>
<evidence type="ECO:0000256" key="5">
    <source>
        <dbReference type="ARBA" id="ARBA00023136"/>
    </source>
</evidence>
<evidence type="ECO:0000256" key="3">
    <source>
        <dbReference type="ARBA" id="ARBA00022692"/>
    </source>
</evidence>
<reference evidence="8" key="1">
    <citation type="journal article" date="2020" name="Stud. Mycol.">
        <title>101 Dothideomycetes genomes: a test case for predicting lifestyles and emergence of pathogens.</title>
        <authorList>
            <person name="Haridas S."/>
            <person name="Albert R."/>
            <person name="Binder M."/>
            <person name="Bloem J."/>
            <person name="Labutti K."/>
            <person name="Salamov A."/>
            <person name="Andreopoulos B."/>
            <person name="Baker S."/>
            <person name="Barry K."/>
            <person name="Bills G."/>
            <person name="Bluhm B."/>
            <person name="Cannon C."/>
            <person name="Castanera R."/>
            <person name="Culley D."/>
            <person name="Daum C."/>
            <person name="Ezra D."/>
            <person name="Gonzalez J."/>
            <person name="Henrissat B."/>
            <person name="Kuo A."/>
            <person name="Liang C."/>
            <person name="Lipzen A."/>
            <person name="Lutzoni F."/>
            <person name="Magnuson J."/>
            <person name="Mondo S."/>
            <person name="Nolan M."/>
            <person name="Ohm R."/>
            <person name="Pangilinan J."/>
            <person name="Park H.-J."/>
            <person name="Ramirez L."/>
            <person name="Alfaro M."/>
            <person name="Sun H."/>
            <person name="Tritt A."/>
            <person name="Yoshinaga Y."/>
            <person name="Zwiers L.-H."/>
            <person name="Turgeon B."/>
            <person name="Goodwin S."/>
            <person name="Spatafora J."/>
            <person name="Crous P."/>
            <person name="Grigoriev I."/>
        </authorList>
    </citation>
    <scope>NUCLEOTIDE SEQUENCE</scope>
    <source>
        <strain evidence="8">CBS 207.26</strain>
    </source>
</reference>
<dbReference type="EMBL" id="ML994650">
    <property type="protein sequence ID" value="KAF2181963.1"/>
    <property type="molecule type" value="Genomic_DNA"/>
</dbReference>
<sequence>MKENYGVDGSLTGFDDTPYHEDGAPATYHDVDVFGREEGHQIVYKTLSWKLVAVLMIAEIVSNGMLSLPSSLAVVGIVPGLILIIFLGIFATYTSYLLVQFKLRHPEVHSMGDAGFILFGPFGRELLAFGTIVFAVCATGGQLLAGQIALGALSNNKLCLMLYTGLFAIPTLICSFPRTLDRLSWISIPSVISILVAGIIGMIGAGRHPSADRHQLSAAHSSPFFDAFFSITNPVFAYAGHFLFFILVSEMKRPQDAMKAAYVLQGFATTFYVIFAVVMYVYLGPNVASPAFSSLEGIWMKAAYGIAIPNFLIAGSLYAHTASKLLFIRFFRTSRHLYSHTFLGWSTWTALILLLNALAFVLAVGVPIFSYLIGIAASLFAAWYTYGIAGAFWLHDAYYDGEGFRTWRKKWGKAIIAVLTFMAGGFICVAGTYVTVRGIVEAYRNGQVGSPFAC</sequence>
<dbReference type="GO" id="GO:0016020">
    <property type="term" value="C:membrane"/>
    <property type="evidence" value="ECO:0007669"/>
    <property type="project" value="UniProtKB-SubCell"/>
</dbReference>
<feature type="transmembrane region" description="Helical" evidence="6">
    <location>
        <begin position="47"/>
        <end position="66"/>
    </location>
</feature>
<protein>
    <submittedName>
        <fullName evidence="8">Transmembrane amino acid transporter</fullName>
    </submittedName>
</protein>
<feature type="transmembrane region" description="Helical" evidence="6">
    <location>
        <begin position="224"/>
        <end position="248"/>
    </location>
</feature>
<evidence type="ECO:0000256" key="2">
    <source>
        <dbReference type="ARBA" id="ARBA00008066"/>
    </source>
</evidence>
<comment type="similarity">
    <text evidence="2">Belongs to the amino acid/polyamine transporter 2 family.</text>
</comment>
<feature type="transmembrane region" description="Helical" evidence="6">
    <location>
        <begin position="160"/>
        <end position="176"/>
    </location>
</feature>
<keyword evidence="5 6" id="KW-0472">Membrane</keyword>
<keyword evidence="9" id="KW-1185">Reference proteome</keyword>
<proteinExistence type="inferred from homology"/>
<feature type="transmembrane region" description="Helical" evidence="6">
    <location>
        <begin position="342"/>
        <end position="362"/>
    </location>
</feature>
<feature type="transmembrane region" description="Helical" evidence="6">
    <location>
        <begin position="368"/>
        <end position="394"/>
    </location>
</feature>
<evidence type="ECO:0000259" key="7">
    <source>
        <dbReference type="Pfam" id="PF01490"/>
    </source>
</evidence>
<feature type="transmembrane region" description="Helical" evidence="6">
    <location>
        <begin position="72"/>
        <end position="99"/>
    </location>
</feature>
<dbReference type="GO" id="GO:0015179">
    <property type="term" value="F:L-amino acid transmembrane transporter activity"/>
    <property type="evidence" value="ECO:0007669"/>
    <property type="project" value="TreeGrafter"/>
</dbReference>
<organism evidence="8 9">
    <name type="scientific">Zopfia rhizophila CBS 207.26</name>
    <dbReference type="NCBI Taxonomy" id="1314779"/>
    <lineage>
        <taxon>Eukaryota</taxon>
        <taxon>Fungi</taxon>
        <taxon>Dikarya</taxon>
        <taxon>Ascomycota</taxon>
        <taxon>Pezizomycotina</taxon>
        <taxon>Dothideomycetes</taxon>
        <taxon>Dothideomycetes incertae sedis</taxon>
        <taxon>Zopfiaceae</taxon>
        <taxon>Zopfia</taxon>
    </lineage>
</organism>
<feature type="transmembrane region" description="Helical" evidence="6">
    <location>
        <begin position="183"/>
        <end position="204"/>
    </location>
</feature>
<dbReference type="PANTHER" id="PTHR22950">
    <property type="entry name" value="AMINO ACID TRANSPORTER"/>
    <property type="match status" value="1"/>
</dbReference>
<dbReference type="PANTHER" id="PTHR22950:SF479">
    <property type="entry name" value="AMINO ACID TRANSPORTER (EUROFUNG)-RELATED"/>
    <property type="match status" value="1"/>
</dbReference>
<accession>A0A6A6DSC2</accession>
<dbReference type="InterPro" id="IPR013057">
    <property type="entry name" value="AA_transpt_TM"/>
</dbReference>
<name>A0A6A6DSC2_9PEZI</name>
<dbReference type="OrthoDB" id="40134at2759"/>
<feature type="transmembrane region" description="Helical" evidence="6">
    <location>
        <begin position="126"/>
        <end position="148"/>
    </location>
</feature>
<gene>
    <name evidence="8" type="ORF">K469DRAFT_713023</name>
</gene>
<keyword evidence="4 6" id="KW-1133">Transmembrane helix</keyword>
<dbReference type="AlphaFoldDB" id="A0A6A6DSC2"/>
<keyword evidence="3 6" id="KW-0812">Transmembrane</keyword>
<evidence type="ECO:0000313" key="8">
    <source>
        <dbReference type="EMBL" id="KAF2181963.1"/>
    </source>
</evidence>
<dbReference type="Pfam" id="PF01490">
    <property type="entry name" value="Aa_trans"/>
    <property type="match status" value="1"/>
</dbReference>
<evidence type="ECO:0000256" key="6">
    <source>
        <dbReference type="SAM" id="Phobius"/>
    </source>
</evidence>
<evidence type="ECO:0000256" key="4">
    <source>
        <dbReference type="ARBA" id="ARBA00022989"/>
    </source>
</evidence>
<feature type="transmembrane region" description="Helical" evidence="6">
    <location>
        <begin position="302"/>
        <end position="321"/>
    </location>
</feature>